<evidence type="ECO:0000259" key="2">
    <source>
        <dbReference type="Pfam" id="PF01051"/>
    </source>
</evidence>
<protein>
    <submittedName>
        <fullName evidence="3">RepB family plasmid replication initiator protein</fullName>
    </submittedName>
</protein>
<evidence type="ECO:0000313" key="3">
    <source>
        <dbReference type="EMBL" id="TGE03858.1"/>
    </source>
</evidence>
<gene>
    <name evidence="3" type="ORF">EU556_24950</name>
</gene>
<dbReference type="EMBL" id="SRLA01000007">
    <property type="protein sequence ID" value="TGE03858.1"/>
    <property type="molecule type" value="Genomic_DNA"/>
</dbReference>
<sequence length="339" mass="38219">MEPTLYPQARQANILVRSPLKLNHIEARIFALSLGCINSKSLELPQIRIPMLRVIPKSKSGPVYEQIDAACKTLMSKVVSIAKTNSKGKMNIKNYGIISFMEIDEGTGYVTGNFAPEIKPFLLELASEYTTVEIETILTLKSAHAHRLYWLLTSWDDVGSWEVELDTLREQMVGTEDTAYTIFYDFKRYVLEPAVKELQDIGWMVSWEPIKVGKKVGKVLFTIPKHVIAESTGPQTIDITPKGRAKQKQSDQLALGIISEMPTLHQRIVARLQKLQVTDAQIRTVLDYLGDDETKFTKLLKSTHQLLVNYETKSKVYDNIGGATINHLKTEIPGLFAKL</sequence>
<comment type="caution">
    <text evidence="3">The sequence shown here is derived from an EMBL/GenBank/DDBJ whole genome shotgun (WGS) entry which is preliminary data.</text>
</comment>
<dbReference type="InterPro" id="IPR036390">
    <property type="entry name" value="WH_DNA-bd_sf"/>
</dbReference>
<dbReference type="GO" id="GO:0003887">
    <property type="term" value="F:DNA-directed DNA polymerase activity"/>
    <property type="evidence" value="ECO:0007669"/>
    <property type="project" value="InterPro"/>
</dbReference>
<dbReference type="InterPro" id="IPR036388">
    <property type="entry name" value="WH-like_DNA-bd_sf"/>
</dbReference>
<dbReference type="InterPro" id="IPR000525">
    <property type="entry name" value="Initiator_Rep_WH1"/>
</dbReference>
<organism evidence="3 4">
    <name type="scientific">Hymenobacter fodinae</name>
    <dbReference type="NCBI Taxonomy" id="2510796"/>
    <lineage>
        <taxon>Bacteria</taxon>
        <taxon>Pseudomonadati</taxon>
        <taxon>Bacteroidota</taxon>
        <taxon>Cytophagia</taxon>
        <taxon>Cytophagales</taxon>
        <taxon>Hymenobacteraceae</taxon>
        <taxon>Hymenobacter</taxon>
    </lineage>
</organism>
<proteinExistence type="inferred from homology"/>
<reference evidence="3 4" key="1">
    <citation type="submission" date="2019-04" db="EMBL/GenBank/DDBJ databases">
        <authorList>
            <person name="Feng G."/>
            <person name="Zhang J."/>
            <person name="Zhu H."/>
        </authorList>
    </citation>
    <scope>NUCLEOTIDE SEQUENCE [LARGE SCALE GENOMIC DNA]</scope>
    <source>
        <strain evidence="3 4">92R-1</strain>
    </source>
</reference>
<comment type="similarity">
    <text evidence="1">Belongs to the initiator RepB protein family.</text>
</comment>
<dbReference type="Pfam" id="PF21205">
    <property type="entry name" value="Rep3_C"/>
    <property type="match status" value="1"/>
</dbReference>
<accession>A0A4Z0P085</accession>
<evidence type="ECO:0000313" key="4">
    <source>
        <dbReference type="Proteomes" id="UP000298337"/>
    </source>
</evidence>
<dbReference type="Pfam" id="PF01051">
    <property type="entry name" value="Rep3_N"/>
    <property type="match status" value="1"/>
</dbReference>
<dbReference type="Proteomes" id="UP000298337">
    <property type="component" value="Unassembled WGS sequence"/>
</dbReference>
<dbReference type="SUPFAM" id="SSF46785">
    <property type="entry name" value="Winged helix' DNA-binding domain"/>
    <property type="match status" value="2"/>
</dbReference>
<dbReference type="OrthoDB" id="867244at2"/>
<name>A0A4Z0P085_9BACT</name>
<keyword evidence="4" id="KW-1185">Reference proteome</keyword>
<dbReference type="RefSeq" id="WP_135436959.1">
    <property type="nucleotide sequence ID" value="NZ_SRLA01000007.1"/>
</dbReference>
<dbReference type="AlphaFoldDB" id="A0A4Z0P085"/>
<evidence type="ECO:0000256" key="1">
    <source>
        <dbReference type="ARBA" id="ARBA00038283"/>
    </source>
</evidence>
<dbReference type="Gene3D" id="1.10.10.10">
    <property type="entry name" value="Winged helix-like DNA-binding domain superfamily/Winged helix DNA-binding domain"/>
    <property type="match status" value="2"/>
</dbReference>
<feature type="domain" description="Initiator Rep protein WH1" evidence="2">
    <location>
        <begin position="10"/>
        <end position="152"/>
    </location>
</feature>
<dbReference type="GO" id="GO:0006270">
    <property type="term" value="P:DNA replication initiation"/>
    <property type="evidence" value="ECO:0007669"/>
    <property type="project" value="InterPro"/>
</dbReference>